<dbReference type="GO" id="GO:0006979">
    <property type="term" value="P:response to oxidative stress"/>
    <property type="evidence" value="ECO:0007669"/>
    <property type="project" value="InterPro"/>
</dbReference>
<proteinExistence type="inferred from homology"/>
<evidence type="ECO:0000313" key="3">
    <source>
        <dbReference type="Proteomes" id="UP000006620"/>
    </source>
</evidence>
<reference evidence="2 3" key="2">
    <citation type="journal article" date="2013" name="Genome Announc.">
        <title>Genome Sequence of Growth-Improving Paenibacillus mucilaginosus Strain KNP414.</title>
        <authorList>
            <person name="Lu J.J."/>
            <person name="Wang J.F."/>
            <person name="Hu X.F."/>
        </authorList>
    </citation>
    <scope>NUCLEOTIDE SEQUENCE [LARGE SCALE GENOMIC DNA]</scope>
    <source>
        <strain evidence="2 3">KNP414</strain>
    </source>
</reference>
<dbReference type="SUPFAM" id="SSF82784">
    <property type="entry name" value="OsmC-like"/>
    <property type="match status" value="1"/>
</dbReference>
<name>F8FE55_PAEMK</name>
<dbReference type="InterPro" id="IPR036102">
    <property type="entry name" value="OsmC/Ohrsf"/>
</dbReference>
<sequence length="156" mass="16419">MYDYIVNNTNEKRGMNMSALYTAEVTATGGRQGRVVSADGVLDVEIKMPKALGGPGGEGTNPEQLFAAGYAACFDSALNLVIRTKKVPGITHTSVTAHISILSDEADGGFKLAGVLEVYIEGADRETAQMLLEAAHGVCPYSKATRGNIDVALKLV</sequence>
<dbReference type="Proteomes" id="UP000006620">
    <property type="component" value="Chromosome"/>
</dbReference>
<gene>
    <name evidence="2" type="ordered locus">KNP414_05290</name>
</gene>
<protein>
    <submittedName>
        <fullName evidence="2">Osmotically inducible protein C</fullName>
    </submittedName>
</protein>
<evidence type="ECO:0000313" key="2">
    <source>
        <dbReference type="EMBL" id="AEI43814.1"/>
    </source>
</evidence>
<dbReference type="InterPro" id="IPR015946">
    <property type="entry name" value="KH_dom-like_a/b"/>
</dbReference>
<reference evidence="3" key="1">
    <citation type="submission" date="2011-06" db="EMBL/GenBank/DDBJ databases">
        <title>Complete genome sequence of Paenibacillus mucilaginosus KNP414.</title>
        <authorList>
            <person name="Wang J."/>
            <person name="Hu S."/>
            <person name="Hu X."/>
            <person name="Zhang B."/>
            <person name="Dong D."/>
            <person name="Zhang S."/>
            <person name="Zhao K."/>
            <person name="Wu D."/>
        </authorList>
    </citation>
    <scope>NUCLEOTIDE SEQUENCE [LARGE SCALE GENOMIC DNA]</scope>
    <source>
        <strain evidence="3">KNP414</strain>
    </source>
</reference>
<dbReference type="NCBIfam" id="TIGR03561">
    <property type="entry name" value="organ_hyd_perox"/>
    <property type="match status" value="1"/>
</dbReference>
<dbReference type="PATRIC" id="fig|1036673.3.peg.4900"/>
<dbReference type="InterPro" id="IPR019953">
    <property type="entry name" value="OHR"/>
</dbReference>
<evidence type="ECO:0000256" key="1">
    <source>
        <dbReference type="ARBA" id="ARBA00007378"/>
    </source>
</evidence>
<accession>F8FE55</accession>
<organism evidence="2 3">
    <name type="scientific">Paenibacillus mucilaginosus (strain KNP414)</name>
    <dbReference type="NCBI Taxonomy" id="1036673"/>
    <lineage>
        <taxon>Bacteria</taxon>
        <taxon>Bacillati</taxon>
        <taxon>Bacillota</taxon>
        <taxon>Bacilli</taxon>
        <taxon>Bacillales</taxon>
        <taxon>Paenibacillaceae</taxon>
        <taxon>Paenibacillus</taxon>
    </lineage>
</organism>
<dbReference type="EMBL" id="CP002869">
    <property type="protein sequence ID" value="AEI43814.1"/>
    <property type="molecule type" value="Genomic_DNA"/>
</dbReference>
<comment type="similarity">
    <text evidence="1">Belongs to the OsmC/Ohr family.</text>
</comment>
<dbReference type="Pfam" id="PF02566">
    <property type="entry name" value="OsmC"/>
    <property type="match status" value="1"/>
</dbReference>
<dbReference type="AlphaFoldDB" id="F8FE55"/>
<dbReference type="PANTHER" id="PTHR33797">
    <property type="entry name" value="ORGANIC HYDROPEROXIDE RESISTANCE PROTEIN-LIKE"/>
    <property type="match status" value="1"/>
</dbReference>
<dbReference type="InterPro" id="IPR003718">
    <property type="entry name" value="OsmC/Ohr_fam"/>
</dbReference>
<dbReference type="Gene3D" id="3.30.300.20">
    <property type="match status" value="1"/>
</dbReference>
<dbReference type="HOGENOM" id="CLU_106355_2_1_9"/>
<dbReference type="PANTHER" id="PTHR33797:SF2">
    <property type="entry name" value="ORGANIC HYDROPEROXIDE RESISTANCE PROTEIN-LIKE"/>
    <property type="match status" value="1"/>
</dbReference>
<dbReference type="Gene3D" id="2.20.25.10">
    <property type="match status" value="1"/>
</dbReference>
<dbReference type="KEGG" id="pms:KNP414_05290"/>